<feature type="binding site" evidence="8">
    <location>
        <position position="242"/>
    </location>
    <ligand>
        <name>L-aspartate</name>
        <dbReference type="ChEBI" id="CHEBI:29991"/>
    </ligand>
</feature>
<feature type="domain" description="Aminoacyl-transfer RNA synthetases class-II family profile" evidence="9">
    <location>
        <begin position="163"/>
        <end position="582"/>
    </location>
</feature>
<dbReference type="PROSITE" id="PS50862">
    <property type="entry name" value="AA_TRNA_LIGASE_II"/>
    <property type="match status" value="1"/>
</dbReference>
<feature type="binding site" evidence="8">
    <location>
        <begin position="561"/>
        <end position="564"/>
    </location>
    <ligand>
        <name>ATP</name>
        <dbReference type="ChEBI" id="CHEBI:30616"/>
    </ligand>
</feature>
<dbReference type="Pfam" id="PF02938">
    <property type="entry name" value="GAD"/>
    <property type="match status" value="1"/>
</dbReference>
<dbReference type="InterPro" id="IPR004115">
    <property type="entry name" value="GAD-like_sf"/>
</dbReference>
<dbReference type="InterPro" id="IPR004364">
    <property type="entry name" value="Aa-tRNA-synt_II"/>
</dbReference>
<dbReference type="Gene3D" id="3.30.1360.30">
    <property type="entry name" value="GAD-like domain"/>
    <property type="match status" value="1"/>
</dbReference>
<dbReference type="PANTHER" id="PTHR22594:SF5">
    <property type="entry name" value="ASPARTATE--TRNA LIGASE, MITOCHONDRIAL"/>
    <property type="match status" value="1"/>
</dbReference>
<comment type="function">
    <text evidence="8">Aspartyl-tRNA synthetase with relaxed tRNA specificity since it is able to aspartylate not only its cognate tRNA(Asp) but also tRNA(Asn). Reaction proceeds in two steps: L-aspartate is first activated by ATP to form Asp-AMP and then transferred to the acceptor end of tRNA(Asp/Asn).</text>
</comment>
<sequence length="617" mass="69227">MRPPGGVLTIATLWPHLPNPESTMRSHYCGEICESHLDTEVTLCGWVHRRRDHGGIIFIDLRDRAGLVQVVVDPDTEEAFAAADRARNEYVLRITGRVRHRPEGTENPDLHSGRVEVLGRAVEVLNTAKTPPFQLDEHEQVGEDVRLRHRYVDLRRPEMQQRLQLRARVSSAIRRHLEDEGFLDIETPMLTRATPEGARDYLVPSRTHPGRFFALPQSPQLFKQLLMMAGFDRYYQIVRCFRDEDLRADRQPEFTQLDMEAAFVDEEAVMGVTERMLRQLFRQVLGVELSDPFPRMRYAEAMDRYGSDKPDLRIPLELVEVGDLVREVDFKVFSAPAQDPRGRVAALRVPGGGGLTRKQIDDYTDFVGRYGAKGLAYIKVNDPAQGVEGLQSPIVKFLTEEAVRGILERTGAQAGDVVFFGADRASVVNDALGALRVRIGHDMGLVEDAWRPLWVVDFPMFEYDEKDGRLYSLHHPFTAPCVQDPAELQQQDAEALVSRAYDCVLNGVELGGGSIRIHDPDMQQAVFGVLGIGEEEARSKFGFLLDALQYGCPPHGGIAFGMDRLVMLMAGADSIREVMAFPKTQTATCMLTEAPAEVGEAQLRELGIRLRRVSGSE</sequence>
<dbReference type="InterPro" id="IPR045864">
    <property type="entry name" value="aa-tRNA-synth_II/BPL/LPL"/>
</dbReference>
<keyword evidence="2 8" id="KW-0963">Cytoplasm</keyword>
<feature type="binding site" evidence="8">
    <location>
        <position position="509"/>
    </location>
    <ligand>
        <name>ATP</name>
        <dbReference type="ChEBI" id="CHEBI:30616"/>
    </ligand>
</feature>
<feature type="site" description="Important for tRNA non-discrimination" evidence="8">
    <location>
        <position position="104"/>
    </location>
</feature>
<dbReference type="SUPFAM" id="SSF50249">
    <property type="entry name" value="Nucleic acid-binding proteins"/>
    <property type="match status" value="1"/>
</dbReference>
<evidence type="ECO:0000256" key="5">
    <source>
        <dbReference type="ARBA" id="ARBA00022840"/>
    </source>
</evidence>
<comment type="catalytic activity">
    <reaction evidence="8">
        <text>tRNA(Asx) + L-aspartate + ATP = L-aspartyl-tRNA(Asx) + AMP + diphosphate</text>
        <dbReference type="Rhea" id="RHEA:18349"/>
        <dbReference type="Rhea" id="RHEA-COMP:9710"/>
        <dbReference type="Rhea" id="RHEA-COMP:9711"/>
        <dbReference type="ChEBI" id="CHEBI:29991"/>
        <dbReference type="ChEBI" id="CHEBI:30616"/>
        <dbReference type="ChEBI" id="CHEBI:33019"/>
        <dbReference type="ChEBI" id="CHEBI:78442"/>
        <dbReference type="ChEBI" id="CHEBI:78516"/>
        <dbReference type="ChEBI" id="CHEBI:456215"/>
        <dbReference type="EC" id="6.1.1.23"/>
    </reaction>
</comment>
<dbReference type="HAMAP" id="MF_00044">
    <property type="entry name" value="Asp_tRNA_synth_type1"/>
    <property type="match status" value="1"/>
</dbReference>
<evidence type="ECO:0000259" key="9">
    <source>
        <dbReference type="PROSITE" id="PS50862"/>
    </source>
</evidence>
<dbReference type="InterPro" id="IPR006195">
    <property type="entry name" value="aa-tRNA-synth_II"/>
</dbReference>
<keyword evidence="3 8" id="KW-0436">Ligase</keyword>
<evidence type="ECO:0000256" key="6">
    <source>
        <dbReference type="ARBA" id="ARBA00022917"/>
    </source>
</evidence>
<keyword evidence="5 8" id="KW-0067">ATP-binding</keyword>
<reference evidence="10 11" key="2">
    <citation type="journal article" date="2013" name="Stand. Genomic Sci.">
        <title>Complete genome sequence of Halorhodospira halophila SL1.</title>
        <authorList>
            <person name="Challacombe J.F."/>
            <person name="Majid S."/>
            <person name="Deole R."/>
            <person name="Brettin T.S."/>
            <person name="Bruce D."/>
            <person name="Delano S.F."/>
            <person name="Detter J.C."/>
            <person name="Gleasner C.D."/>
            <person name="Han C.S."/>
            <person name="Misra M."/>
            <person name="Reitenga K.G."/>
            <person name="Mikhailova N."/>
            <person name="Woyke T."/>
            <person name="Pitluck S."/>
            <person name="Nolan M."/>
            <person name="Land M.L."/>
            <person name="Saunders E."/>
            <person name="Tapia R."/>
            <person name="Lapidus A."/>
            <person name="Ivanova N."/>
            <person name="Hoff W.D."/>
        </authorList>
    </citation>
    <scope>NUCLEOTIDE SEQUENCE [LARGE SCALE GENOMIC DNA]</scope>
    <source>
        <strain evidence="11">DSM 244 / SL1</strain>
    </source>
</reference>
<evidence type="ECO:0000256" key="2">
    <source>
        <dbReference type="ARBA" id="ARBA00022490"/>
    </source>
</evidence>
<dbReference type="GO" id="GO:0006422">
    <property type="term" value="P:aspartyl-tRNA aminoacylation"/>
    <property type="evidence" value="ECO:0007669"/>
    <property type="project" value="UniProtKB-UniRule"/>
</dbReference>
<feature type="region of interest" description="Aspartate" evidence="8">
    <location>
        <begin position="220"/>
        <end position="223"/>
    </location>
</feature>
<evidence type="ECO:0000256" key="4">
    <source>
        <dbReference type="ARBA" id="ARBA00022741"/>
    </source>
</evidence>
<dbReference type="PANTHER" id="PTHR22594">
    <property type="entry name" value="ASPARTYL/LYSYL-TRNA SYNTHETASE"/>
    <property type="match status" value="1"/>
</dbReference>
<dbReference type="Gene3D" id="2.40.50.140">
    <property type="entry name" value="Nucleic acid-binding proteins"/>
    <property type="match status" value="1"/>
</dbReference>
<keyword evidence="7 8" id="KW-0030">Aminoacyl-tRNA synthetase</keyword>
<accession>A1WZ78</accession>
<organism evidence="10 11">
    <name type="scientific">Halorhodospira halophila (strain DSM 244 / SL1)</name>
    <name type="common">Ectothiorhodospira halophila (strain DSM 244 / SL1)</name>
    <dbReference type="NCBI Taxonomy" id="349124"/>
    <lineage>
        <taxon>Bacteria</taxon>
        <taxon>Pseudomonadati</taxon>
        <taxon>Pseudomonadota</taxon>
        <taxon>Gammaproteobacteria</taxon>
        <taxon>Chromatiales</taxon>
        <taxon>Ectothiorhodospiraceae</taxon>
        <taxon>Halorhodospira</taxon>
    </lineage>
</organism>
<dbReference type="eggNOG" id="COG0173">
    <property type="taxonomic scope" value="Bacteria"/>
</dbReference>
<dbReference type="KEGG" id="hha:Hhal_2226"/>
<dbReference type="SUPFAM" id="SSF55681">
    <property type="entry name" value="Class II aaRS and biotin synthetases"/>
    <property type="match status" value="1"/>
</dbReference>
<dbReference type="STRING" id="349124.Hhal_2226"/>
<dbReference type="GO" id="GO:0005737">
    <property type="term" value="C:cytoplasm"/>
    <property type="evidence" value="ECO:0007669"/>
    <property type="project" value="UniProtKB-SubCell"/>
</dbReference>
<dbReference type="PRINTS" id="PR01042">
    <property type="entry name" value="TRNASYNTHASP"/>
</dbReference>
<evidence type="ECO:0000313" key="10">
    <source>
        <dbReference type="EMBL" id="ABM62990.1"/>
    </source>
</evidence>
<feature type="binding site" evidence="8">
    <location>
        <position position="474"/>
    </location>
    <ligand>
        <name>L-aspartate</name>
        <dbReference type="ChEBI" id="CHEBI:29991"/>
    </ligand>
</feature>
<dbReference type="GO" id="GO:0003676">
    <property type="term" value="F:nucleic acid binding"/>
    <property type="evidence" value="ECO:0007669"/>
    <property type="project" value="InterPro"/>
</dbReference>
<dbReference type="Gene3D" id="3.30.930.10">
    <property type="entry name" value="Bira Bifunctional Protein, Domain 2"/>
    <property type="match status" value="1"/>
</dbReference>
<dbReference type="HOGENOM" id="CLU_014330_3_2_6"/>
<dbReference type="InterPro" id="IPR004524">
    <property type="entry name" value="Asp-tRNA-ligase_1"/>
</dbReference>
<dbReference type="InterPro" id="IPR029351">
    <property type="entry name" value="GAD_dom"/>
</dbReference>
<comment type="similarity">
    <text evidence="1 8">Belongs to the class-II aminoacyl-tRNA synthetase family. Type 1 subfamily.</text>
</comment>
<evidence type="ECO:0000256" key="1">
    <source>
        <dbReference type="ARBA" id="ARBA00006303"/>
    </source>
</evidence>
<dbReference type="InterPro" id="IPR002312">
    <property type="entry name" value="Asp/Asn-tRNA-synth_IIb"/>
</dbReference>
<protein>
    <recommendedName>
        <fullName evidence="8">Aspartate--tRNA(Asp/Asn) ligase</fullName>
        <ecNumber evidence="8">6.1.1.23</ecNumber>
    </recommendedName>
    <alternativeName>
        <fullName evidence="8">Aspartyl-tRNA synthetase</fullName>
        <shortName evidence="8">AspRS</shortName>
    </alternativeName>
    <alternativeName>
        <fullName evidence="8">Non-discriminating aspartyl-tRNA synthetase</fullName>
        <shortName evidence="8">ND-AspRS</shortName>
    </alternativeName>
</protein>
<comment type="subcellular location">
    <subcellularLocation>
        <location evidence="8">Cytoplasm</location>
    </subcellularLocation>
</comment>
<reference evidence="11" key="1">
    <citation type="submission" date="2006-12" db="EMBL/GenBank/DDBJ databases">
        <title>Complete sequence of Halorhodospira halophila SL1.</title>
        <authorList>
            <consortium name="US DOE Joint Genome Institute"/>
            <person name="Copeland A."/>
            <person name="Lucas S."/>
            <person name="Lapidus A."/>
            <person name="Barry K."/>
            <person name="Detter J.C."/>
            <person name="Glavina del Rio T."/>
            <person name="Hammon N."/>
            <person name="Israni S."/>
            <person name="Dalin E."/>
            <person name="Tice H."/>
            <person name="Pitluck S."/>
            <person name="Saunders E."/>
            <person name="Brettin T."/>
            <person name="Bruce D."/>
            <person name="Han C."/>
            <person name="Tapia R."/>
            <person name="Schmutz J."/>
            <person name="Larimer F."/>
            <person name="Land M."/>
            <person name="Hauser L."/>
            <person name="Kyrpides N."/>
            <person name="Mikhailova N."/>
            <person name="Hoff W."/>
            <person name="Richardson P."/>
        </authorList>
    </citation>
    <scope>NUCLEOTIDE SEQUENCE [LARGE SCALE GENOMIC DNA]</scope>
    <source>
        <strain evidence="11">DSM 244 / SL1</strain>
    </source>
</reference>
<keyword evidence="6 8" id="KW-0648">Protein biosynthesis</keyword>
<comment type="subunit">
    <text evidence="8">Homodimer.</text>
</comment>
<dbReference type="GO" id="GO:0004815">
    <property type="term" value="F:aspartate-tRNA ligase activity"/>
    <property type="evidence" value="ECO:0007669"/>
    <property type="project" value="UniProtKB-UniRule"/>
</dbReference>
<proteinExistence type="inferred from homology"/>
<dbReference type="InterPro" id="IPR047090">
    <property type="entry name" value="AspRS_core"/>
</dbReference>
<dbReference type="CDD" id="cd04317">
    <property type="entry name" value="EcAspRS_like_N"/>
    <property type="match status" value="1"/>
</dbReference>
<name>A1WZ78_HALHL</name>
<dbReference type="Pfam" id="PF01336">
    <property type="entry name" value="tRNA_anti-codon"/>
    <property type="match status" value="1"/>
</dbReference>
<dbReference type="InterPro" id="IPR004365">
    <property type="entry name" value="NA-bd_OB_tRNA"/>
</dbReference>
<evidence type="ECO:0000256" key="7">
    <source>
        <dbReference type="ARBA" id="ARBA00023146"/>
    </source>
</evidence>
<gene>
    <name evidence="8" type="primary">aspS</name>
    <name evidence="10" type="ordered locus">Hhal_2226</name>
</gene>
<dbReference type="Proteomes" id="UP000000647">
    <property type="component" value="Chromosome"/>
</dbReference>
<dbReference type="SUPFAM" id="SSF55261">
    <property type="entry name" value="GAD domain-like"/>
    <property type="match status" value="1"/>
</dbReference>
<keyword evidence="4 8" id="KW-0547">Nucleotide-binding</keyword>
<feature type="binding site" evidence="8">
    <location>
        <position position="196"/>
    </location>
    <ligand>
        <name>L-aspartate</name>
        <dbReference type="ChEBI" id="CHEBI:29991"/>
    </ligand>
</feature>
<dbReference type="NCBIfam" id="NF001750">
    <property type="entry name" value="PRK00476.1"/>
    <property type="match status" value="1"/>
</dbReference>
<dbReference type="InterPro" id="IPR012340">
    <property type="entry name" value="NA-bd_OB-fold"/>
</dbReference>
<feature type="binding site" evidence="8">
    <location>
        <position position="516"/>
    </location>
    <ligand>
        <name>L-aspartate</name>
        <dbReference type="ChEBI" id="CHEBI:29991"/>
    </ligand>
</feature>
<keyword evidence="11" id="KW-1185">Reference proteome</keyword>
<dbReference type="EMBL" id="CP000544">
    <property type="protein sequence ID" value="ABM62990.1"/>
    <property type="molecule type" value="Genomic_DNA"/>
</dbReference>
<dbReference type="EC" id="6.1.1.23" evidence="8"/>
<dbReference type="InterPro" id="IPR047089">
    <property type="entry name" value="Asp-tRNA-ligase_1_N"/>
</dbReference>
<dbReference type="NCBIfam" id="TIGR00459">
    <property type="entry name" value="aspS_bact"/>
    <property type="match status" value="1"/>
</dbReference>
<feature type="binding site" evidence="8">
    <location>
        <position position="251"/>
    </location>
    <ligand>
        <name>ATP</name>
        <dbReference type="ChEBI" id="CHEBI:30616"/>
    </ligand>
</feature>
<dbReference type="CDD" id="cd00777">
    <property type="entry name" value="AspRS_core"/>
    <property type="match status" value="1"/>
</dbReference>
<dbReference type="GO" id="GO:0005524">
    <property type="term" value="F:ATP binding"/>
    <property type="evidence" value="ECO:0007669"/>
    <property type="project" value="UniProtKB-UniRule"/>
</dbReference>
<dbReference type="Pfam" id="PF00152">
    <property type="entry name" value="tRNA-synt_2"/>
    <property type="match status" value="1"/>
</dbReference>
<dbReference type="AlphaFoldDB" id="A1WZ78"/>
<feature type="site" description="Important for tRNA non-discrimination" evidence="8">
    <location>
        <position position="53"/>
    </location>
</feature>
<evidence type="ECO:0000313" key="11">
    <source>
        <dbReference type="Proteomes" id="UP000000647"/>
    </source>
</evidence>
<evidence type="ECO:0000256" key="3">
    <source>
        <dbReference type="ARBA" id="ARBA00022598"/>
    </source>
</evidence>
<feature type="binding site" evidence="8">
    <location>
        <begin position="242"/>
        <end position="244"/>
    </location>
    <ligand>
        <name>ATP</name>
        <dbReference type="ChEBI" id="CHEBI:30616"/>
    </ligand>
</feature>
<dbReference type="GO" id="GO:0050560">
    <property type="term" value="F:aspartate-tRNA(Asn) ligase activity"/>
    <property type="evidence" value="ECO:0007669"/>
    <property type="project" value="UniProtKB-EC"/>
</dbReference>
<evidence type="ECO:0000256" key="8">
    <source>
        <dbReference type="HAMAP-Rule" id="MF_00044"/>
    </source>
</evidence>